<accession>A0A9W8VAY7</accession>
<dbReference type="AlphaFoldDB" id="A0A9W8VAY7"/>
<feature type="compositionally biased region" description="Basic residues" evidence="1">
    <location>
        <begin position="126"/>
        <end position="135"/>
    </location>
</feature>
<evidence type="ECO:0000313" key="2">
    <source>
        <dbReference type="EMBL" id="KAJ4254974.1"/>
    </source>
</evidence>
<evidence type="ECO:0000256" key="1">
    <source>
        <dbReference type="SAM" id="MobiDB-lite"/>
    </source>
</evidence>
<dbReference type="EMBL" id="JAOQAZ010000021">
    <property type="protein sequence ID" value="KAJ4254974.1"/>
    <property type="molecule type" value="Genomic_DNA"/>
</dbReference>
<protein>
    <submittedName>
        <fullName evidence="2">Uncharacterized protein</fullName>
    </submittedName>
</protein>
<organism evidence="2 3">
    <name type="scientific">Fusarium torreyae</name>
    <dbReference type="NCBI Taxonomy" id="1237075"/>
    <lineage>
        <taxon>Eukaryota</taxon>
        <taxon>Fungi</taxon>
        <taxon>Dikarya</taxon>
        <taxon>Ascomycota</taxon>
        <taxon>Pezizomycotina</taxon>
        <taxon>Sordariomycetes</taxon>
        <taxon>Hypocreomycetidae</taxon>
        <taxon>Hypocreales</taxon>
        <taxon>Nectriaceae</taxon>
        <taxon>Fusarium</taxon>
    </lineage>
</organism>
<feature type="region of interest" description="Disordered" evidence="1">
    <location>
        <begin position="93"/>
        <end position="187"/>
    </location>
</feature>
<sequence length="363" mass="41602">MDSLYWDIFEAFDHEAEIDPHDQVVESSCTGSKTPCEKCRELGALCFRCRLKKAITREKDQPTKSSLEFTLKPEASLRSDELKRINTKAYITAEKSSSPSKVDQSKWSPEVTEKTLMVAETGSSRTNKKTHKSHRSTHESWRSEEPRYSNMTYDHRDDKKHPSYSRRQTRSGCLCRQGTDPDTIPTYHRSDSEIELISIGNSLQILSTKCHVKENRGSYVVHYHEHRHWGEPYREPPICRTCGKLEARMANIPESVEFEDVTITLIEKASQRGFSEEVWSAMKGKPLPIRGSVTRTTWRSGGVHIVHRYQTHGPGRLVTPIINPRVALAIRLKISAMACQLYEKGKAALYWALWGFIFSDEVD</sequence>
<evidence type="ECO:0000313" key="3">
    <source>
        <dbReference type="Proteomes" id="UP001152049"/>
    </source>
</evidence>
<proteinExistence type="predicted"/>
<dbReference type="OrthoDB" id="5098477at2759"/>
<reference evidence="2" key="1">
    <citation type="submission" date="2022-09" db="EMBL/GenBank/DDBJ databases">
        <title>Fusarium specimens isolated from Avocado Roots.</title>
        <authorList>
            <person name="Stajich J."/>
            <person name="Roper C."/>
            <person name="Heimlech-Rivalta G."/>
        </authorList>
    </citation>
    <scope>NUCLEOTIDE SEQUENCE</scope>
    <source>
        <strain evidence="2">CF00136</strain>
    </source>
</reference>
<dbReference type="Proteomes" id="UP001152049">
    <property type="component" value="Unassembled WGS sequence"/>
</dbReference>
<gene>
    <name evidence="2" type="ORF">NW762_009776</name>
</gene>
<feature type="compositionally biased region" description="Polar residues" evidence="1">
    <location>
        <begin position="94"/>
        <end position="107"/>
    </location>
</feature>
<comment type="caution">
    <text evidence="2">The sequence shown here is derived from an EMBL/GenBank/DDBJ whole genome shotgun (WGS) entry which is preliminary data.</text>
</comment>
<feature type="compositionally biased region" description="Basic and acidic residues" evidence="1">
    <location>
        <begin position="136"/>
        <end position="161"/>
    </location>
</feature>
<keyword evidence="3" id="KW-1185">Reference proteome</keyword>
<name>A0A9W8VAY7_9HYPO</name>